<dbReference type="Pfam" id="PF00172">
    <property type="entry name" value="Zn_clus"/>
    <property type="match status" value="1"/>
</dbReference>
<feature type="region of interest" description="Disordered" evidence="2">
    <location>
        <begin position="496"/>
        <end position="525"/>
    </location>
</feature>
<evidence type="ECO:0000313" key="5">
    <source>
        <dbReference type="Proteomes" id="UP000078237"/>
    </source>
</evidence>
<reference evidence="4 5" key="1">
    <citation type="journal article" date="2016" name="Genome Announc.">
        <title>Genome Sequence of Madurella mycetomatis mm55, Isolated from a Human Mycetoma Case in Sudan.</title>
        <authorList>
            <person name="Smit S."/>
            <person name="Derks M.F."/>
            <person name="Bervoets S."/>
            <person name="Fahal A."/>
            <person name="van Leeuwen W."/>
            <person name="van Belkum A."/>
            <person name="van de Sande W.W."/>
        </authorList>
    </citation>
    <scope>NUCLEOTIDE SEQUENCE [LARGE SCALE GENOMIC DNA]</scope>
    <source>
        <strain evidence="5">mm55</strain>
    </source>
</reference>
<gene>
    <name evidence="4" type="ORF">MMYC01_206589</name>
</gene>
<sequence length="658" mass="72878">MVYCGKPSKGCSSCRERKIRCDQREPGCGQCEKRQQECPGYRNLVDLMFRDESSHVIKKAKARARRRNLAVDPTTPSDSESRSSLTPEPRRKPLSLVVPATPVPSSPAGRDGLDHDDSSLLMSPESGSWPVTPAMARLYSLAPTCQEQGTAYFFSRYVTMEETACHQRFDFLRDVWKPSSSAPGQVDGVLASMTAVGLMGLASMTQSSDLMDAARKSYGTALRLTNHALKDPAEAVKDSTMLSVLILGVFEMMTENRPRTLTVEAFQEHVNGAAALARMRGPAQFQTRAGRRMFSMLCQRVIISCAQRNVPMPSCLIELWYEMAKTLKPDNPTRHLVPLVWQTLQLRYDIKSGAVTDREIIVELLLGIEEQFEKLTAQLQPSSQCRTFKVTQQHPAVYGGICNLYPSLRQANVWNCILTTRILLLETIISEIYQDLQSFAPRLSSSRSIEEFKKARRKLKRMVHAVTASVPQHLGLMNATDGSIESLDPEATPISTVEIRESPSPPTSPSSKSSDSASSVYSPSEPRRLLPGLTILDVTRAENAEEEAERYMLLVSARSTVVWPLFIVGMSTACSEEMRAYVIIRLRTLYWETGIRQADAVANLLEEHEPAPGWLREEEGGGEEEASAAAAAAGIVGHEYGVPGKDMLKPGVFDMVWA</sequence>
<dbReference type="PROSITE" id="PS50048">
    <property type="entry name" value="ZN2_CY6_FUNGAL_2"/>
    <property type="match status" value="1"/>
</dbReference>
<dbReference type="Pfam" id="PF11951">
    <property type="entry name" value="Fungal_trans_2"/>
    <property type="match status" value="1"/>
</dbReference>
<dbReference type="PANTHER" id="PTHR38791">
    <property type="entry name" value="ZN(II)2CYS6 TRANSCRIPTION FACTOR (EUROFUNG)-RELATED-RELATED"/>
    <property type="match status" value="1"/>
</dbReference>
<dbReference type="InterPro" id="IPR021858">
    <property type="entry name" value="Fun_TF"/>
</dbReference>
<dbReference type="CDD" id="cd00067">
    <property type="entry name" value="GAL4"/>
    <property type="match status" value="1"/>
</dbReference>
<dbReference type="GO" id="GO:0008270">
    <property type="term" value="F:zinc ion binding"/>
    <property type="evidence" value="ECO:0007669"/>
    <property type="project" value="InterPro"/>
</dbReference>
<proteinExistence type="predicted"/>
<dbReference type="SMART" id="SM00066">
    <property type="entry name" value="GAL4"/>
    <property type="match status" value="1"/>
</dbReference>
<dbReference type="Proteomes" id="UP000078237">
    <property type="component" value="Unassembled WGS sequence"/>
</dbReference>
<accession>A0A175W0E6</accession>
<dbReference type="OrthoDB" id="5429770at2759"/>
<dbReference type="GO" id="GO:0000981">
    <property type="term" value="F:DNA-binding transcription factor activity, RNA polymerase II-specific"/>
    <property type="evidence" value="ECO:0007669"/>
    <property type="project" value="InterPro"/>
</dbReference>
<evidence type="ECO:0000256" key="1">
    <source>
        <dbReference type="ARBA" id="ARBA00023242"/>
    </source>
</evidence>
<protein>
    <submittedName>
        <fullName evidence="4">Sterol uptake control protein 2</fullName>
    </submittedName>
</protein>
<evidence type="ECO:0000256" key="2">
    <source>
        <dbReference type="SAM" id="MobiDB-lite"/>
    </source>
</evidence>
<dbReference type="STRING" id="100816.A0A175W0E6"/>
<comment type="caution">
    <text evidence="4">The sequence shown here is derived from an EMBL/GenBank/DDBJ whole genome shotgun (WGS) entry which is preliminary data.</text>
</comment>
<feature type="region of interest" description="Disordered" evidence="2">
    <location>
        <begin position="60"/>
        <end position="126"/>
    </location>
</feature>
<dbReference type="EMBL" id="LCTW02000174">
    <property type="protein sequence ID" value="KXX77178.1"/>
    <property type="molecule type" value="Genomic_DNA"/>
</dbReference>
<name>A0A175W0E6_9PEZI</name>
<dbReference type="VEuPathDB" id="FungiDB:MMYC01_206589"/>
<feature type="compositionally biased region" description="Low complexity" evidence="2">
    <location>
        <begin position="509"/>
        <end position="524"/>
    </location>
</feature>
<dbReference type="PANTHER" id="PTHR38791:SF5">
    <property type="entry name" value="TRANSCRIPTION FACTOR DBAG-RELATED"/>
    <property type="match status" value="1"/>
</dbReference>
<dbReference type="InterPro" id="IPR001138">
    <property type="entry name" value="Zn2Cys6_DnaBD"/>
</dbReference>
<dbReference type="InterPro" id="IPR036864">
    <property type="entry name" value="Zn2-C6_fun-type_DNA-bd_sf"/>
</dbReference>
<keyword evidence="5" id="KW-1185">Reference proteome</keyword>
<evidence type="ECO:0000313" key="4">
    <source>
        <dbReference type="EMBL" id="KXX77178.1"/>
    </source>
</evidence>
<organism evidence="4 5">
    <name type="scientific">Madurella mycetomatis</name>
    <dbReference type="NCBI Taxonomy" id="100816"/>
    <lineage>
        <taxon>Eukaryota</taxon>
        <taxon>Fungi</taxon>
        <taxon>Dikarya</taxon>
        <taxon>Ascomycota</taxon>
        <taxon>Pezizomycotina</taxon>
        <taxon>Sordariomycetes</taxon>
        <taxon>Sordariomycetidae</taxon>
        <taxon>Sordariales</taxon>
        <taxon>Sordariales incertae sedis</taxon>
        <taxon>Madurella</taxon>
    </lineage>
</organism>
<dbReference type="SUPFAM" id="SSF57701">
    <property type="entry name" value="Zn2/Cys6 DNA-binding domain"/>
    <property type="match status" value="1"/>
</dbReference>
<evidence type="ECO:0000259" key="3">
    <source>
        <dbReference type="PROSITE" id="PS50048"/>
    </source>
</evidence>
<dbReference type="PROSITE" id="PS00463">
    <property type="entry name" value="ZN2_CY6_FUNGAL_1"/>
    <property type="match status" value="1"/>
</dbReference>
<dbReference type="InterPro" id="IPR053175">
    <property type="entry name" value="DHMBA_Reg_Transcription_Factor"/>
</dbReference>
<feature type="domain" description="Zn(2)-C6 fungal-type" evidence="3">
    <location>
        <begin position="10"/>
        <end position="38"/>
    </location>
</feature>
<dbReference type="Gene3D" id="4.10.240.10">
    <property type="entry name" value="Zn(2)-C6 fungal-type DNA-binding domain"/>
    <property type="match status" value="1"/>
</dbReference>
<feature type="compositionally biased region" description="Polar residues" evidence="2">
    <location>
        <begin position="74"/>
        <end position="86"/>
    </location>
</feature>
<dbReference type="AlphaFoldDB" id="A0A175W0E6"/>
<keyword evidence="1" id="KW-0539">Nucleus</keyword>